<dbReference type="RefSeq" id="WP_145242682.1">
    <property type="nucleotide sequence ID" value="NZ_CP036273.1"/>
</dbReference>
<evidence type="ECO:0000256" key="1">
    <source>
        <dbReference type="SAM" id="SignalP"/>
    </source>
</evidence>
<dbReference type="AlphaFoldDB" id="A0A517XYZ5"/>
<gene>
    <name evidence="2" type="ORF">ETAA1_47080</name>
</gene>
<keyword evidence="3" id="KW-1185">Reference proteome</keyword>
<reference evidence="2 3" key="1">
    <citation type="submission" date="2019-02" db="EMBL/GenBank/DDBJ databases">
        <title>Deep-cultivation of Planctomycetes and their phenomic and genomic characterization uncovers novel biology.</title>
        <authorList>
            <person name="Wiegand S."/>
            <person name="Jogler M."/>
            <person name="Boedeker C."/>
            <person name="Pinto D."/>
            <person name="Vollmers J."/>
            <person name="Rivas-Marin E."/>
            <person name="Kohn T."/>
            <person name="Peeters S.H."/>
            <person name="Heuer A."/>
            <person name="Rast P."/>
            <person name="Oberbeckmann S."/>
            <person name="Bunk B."/>
            <person name="Jeske O."/>
            <person name="Meyerdierks A."/>
            <person name="Storesund J.E."/>
            <person name="Kallscheuer N."/>
            <person name="Luecker S."/>
            <person name="Lage O.M."/>
            <person name="Pohl T."/>
            <person name="Merkel B.J."/>
            <person name="Hornburger P."/>
            <person name="Mueller R.-W."/>
            <person name="Bruemmer F."/>
            <person name="Labrenz M."/>
            <person name="Spormann A.M."/>
            <person name="Op den Camp H."/>
            <person name="Overmann J."/>
            <person name="Amann R."/>
            <person name="Jetten M.S.M."/>
            <person name="Mascher T."/>
            <person name="Medema M.H."/>
            <person name="Devos D.P."/>
            <person name="Kaster A.-K."/>
            <person name="Ovreas L."/>
            <person name="Rohde M."/>
            <person name="Galperin M.Y."/>
            <person name="Jogler C."/>
        </authorList>
    </citation>
    <scope>NUCLEOTIDE SEQUENCE [LARGE SCALE GENOMIC DNA]</scope>
    <source>
        <strain evidence="2 3">ETA_A1</strain>
    </source>
</reference>
<organism evidence="2 3">
    <name type="scientific">Urbifossiella limnaea</name>
    <dbReference type="NCBI Taxonomy" id="2528023"/>
    <lineage>
        <taxon>Bacteria</taxon>
        <taxon>Pseudomonadati</taxon>
        <taxon>Planctomycetota</taxon>
        <taxon>Planctomycetia</taxon>
        <taxon>Gemmatales</taxon>
        <taxon>Gemmataceae</taxon>
        <taxon>Urbifossiella</taxon>
    </lineage>
</organism>
<protein>
    <recommendedName>
        <fullName evidence="4">YncE family protein</fullName>
    </recommendedName>
</protein>
<name>A0A517XYZ5_9BACT</name>
<evidence type="ECO:0000313" key="2">
    <source>
        <dbReference type="EMBL" id="QDU22722.1"/>
    </source>
</evidence>
<dbReference type="Proteomes" id="UP000319576">
    <property type="component" value="Chromosome"/>
</dbReference>
<dbReference type="OrthoDB" id="237405at2"/>
<accession>A0A517XYZ5</accession>
<proteinExistence type="predicted"/>
<dbReference type="EMBL" id="CP036273">
    <property type="protein sequence ID" value="QDU22722.1"/>
    <property type="molecule type" value="Genomic_DNA"/>
</dbReference>
<evidence type="ECO:0008006" key="4">
    <source>
        <dbReference type="Google" id="ProtNLM"/>
    </source>
</evidence>
<feature type="chain" id="PRO_5022144460" description="YncE family protein" evidence="1">
    <location>
        <begin position="25"/>
        <end position="348"/>
    </location>
</feature>
<dbReference type="SUPFAM" id="SSF63829">
    <property type="entry name" value="Calcium-dependent phosphotriesterase"/>
    <property type="match status" value="1"/>
</dbReference>
<dbReference type="KEGG" id="uli:ETAA1_47080"/>
<keyword evidence="1" id="KW-0732">Signal</keyword>
<evidence type="ECO:0000313" key="3">
    <source>
        <dbReference type="Proteomes" id="UP000319576"/>
    </source>
</evidence>
<feature type="signal peptide" evidence="1">
    <location>
        <begin position="1"/>
        <end position="24"/>
    </location>
</feature>
<sequence length="348" mass="35578" precursor="true">MRSALLTAAVVAAVAATAAAQSSAAEVKSVSALAFGPDGVLFVGDPAGAAVHAVPTGDTKADGAAAVDIERVDAKIAGVLGTTEKDIRINDFKVNPASGNVYVAVTRGAGAGTPAVVRITRAGKVESVSLKNAKATSVTLPNPAQGKGAATVITSMSFVNGKLIVAGLSNEQFASTLRVIPYPFAAADKGAGIEIFHGAHNKIETHAPIRTFVPYKVNGEDNIMAAYTCTPLVKVPLADLKAGAKVKGTTIAELGNGNSPLDMIVYAKGGKDYLLMANNKRGVMKIPTEGFGSATAITAKLDRIPSGVPYTTVSELKDVLHLDKLDADRALLLVKNGDGADLKTVPLP</sequence>